<reference evidence="2" key="1">
    <citation type="submission" date="2021-05" db="EMBL/GenBank/DDBJ databases">
        <authorList>
            <person name="Alioto T."/>
            <person name="Alioto T."/>
            <person name="Gomez Garrido J."/>
        </authorList>
    </citation>
    <scope>NUCLEOTIDE SEQUENCE</scope>
</reference>
<keyword evidence="1" id="KW-0812">Transmembrane</keyword>
<keyword evidence="1" id="KW-0472">Membrane</keyword>
<organism evidence="2">
    <name type="scientific">Cacopsylla melanoneura</name>
    <dbReference type="NCBI Taxonomy" id="428564"/>
    <lineage>
        <taxon>Eukaryota</taxon>
        <taxon>Metazoa</taxon>
        <taxon>Ecdysozoa</taxon>
        <taxon>Arthropoda</taxon>
        <taxon>Hexapoda</taxon>
        <taxon>Insecta</taxon>
        <taxon>Pterygota</taxon>
        <taxon>Neoptera</taxon>
        <taxon>Paraneoptera</taxon>
        <taxon>Hemiptera</taxon>
        <taxon>Sternorrhyncha</taxon>
        <taxon>Psylloidea</taxon>
        <taxon>Psyllidae</taxon>
        <taxon>Psyllinae</taxon>
        <taxon>Cacopsylla</taxon>
    </lineage>
</organism>
<evidence type="ECO:0000256" key="1">
    <source>
        <dbReference type="SAM" id="Phobius"/>
    </source>
</evidence>
<evidence type="ECO:0000313" key="2">
    <source>
        <dbReference type="EMBL" id="CAG6631914.1"/>
    </source>
</evidence>
<dbReference type="AlphaFoldDB" id="A0A8D8QHC1"/>
<name>A0A8D8QHC1_9HEMI</name>
<feature type="transmembrane region" description="Helical" evidence="1">
    <location>
        <begin position="47"/>
        <end position="72"/>
    </location>
</feature>
<dbReference type="EMBL" id="HBUF01078167">
    <property type="protein sequence ID" value="CAG6631914.1"/>
    <property type="molecule type" value="Transcribed_RNA"/>
</dbReference>
<keyword evidence="1" id="KW-1133">Transmembrane helix</keyword>
<protein>
    <submittedName>
        <fullName evidence="2">Uncharacterized protein</fullName>
    </submittedName>
</protein>
<accession>A0A8D8QHC1</accession>
<proteinExistence type="predicted"/>
<feature type="transmembrane region" description="Helical" evidence="1">
    <location>
        <begin position="6"/>
        <end position="26"/>
    </location>
</feature>
<sequence length="104" mass="12560">MLRVDVCVGVSVCVFVWVGMSNFWSGRREGGDLYFARIYFNHHNYQLSYLHIIYFIITYLFCYLSHTCYLLVMLPLYYLLMLPLYYSLMLPLYDLLVMLNYTYL</sequence>